<feature type="signal peptide" evidence="1">
    <location>
        <begin position="1"/>
        <end position="31"/>
    </location>
</feature>
<evidence type="ECO:0008006" key="4">
    <source>
        <dbReference type="Google" id="ProtNLM"/>
    </source>
</evidence>
<sequence>MGATGHSYLRSLLPLWLTMPSYFSTSSVVLAVRCALCPLQFTPAVVSNRVEMGNDWVEGAPESNSVGWLRVCWNSDQGSASFVPEIFIAFMAYHAVILLHTICGPCSEVRVLPAAVVTCRPYSCQVGHTIAGSSMPVSGQLHCGESAMLEI</sequence>
<dbReference type="AlphaFoldDB" id="A0A427A7T1"/>
<evidence type="ECO:0000256" key="1">
    <source>
        <dbReference type="SAM" id="SignalP"/>
    </source>
</evidence>
<evidence type="ECO:0000313" key="3">
    <source>
        <dbReference type="Proteomes" id="UP000287651"/>
    </source>
</evidence>
<organism evidence="2 3">
    <name type="scientific">Ensete ventricosum</name>
    <name type="common">Abyssinian banana</name>
    <name type="synonym">Musa ensete</name>
    <dbReference type="NCBI Taxonomy" id="4639"/>
    <lineage>
        <taxon>Eukaryota</taxon>
        <taxon>Viridiplantae</taxon>
        <taxon>Streptophyta</taxon>
        <taxon>Embryophyta</taxon>
        <taxon>Tracheophyta</taxon>
        <taxon>Spermatophyta</taxon>
        <taxon>Magnoliopsida</taxon>
        <taxon>Liliopsida</taxon>
        <taxon>Zingiberales</taxon>
        <taxon>Musaceae</taxon>
        <taxon>Ensete</taxon>
    </lineage>
</organism>
<evidence type="ECO:0000313" key="2">
    <source>
        <dbReference type="EMBL" id="RRT72307.1"/>
    </source>
</evidence>
<name>A0A427A7T1_ENSVE</name>
<reference evidence="2 3" key="1">
    <citation type="journal article" date="2014" name="Agronomy (Basel)">
        <title>A Draft Genome Sequence for Ensete ventricosum, the Drought-Tolerant Tree Against Hunger.</title>
        <authorList>
            <person name="Harrison J."/>
            <person name="Moore K.A."/>
            <person name="Paszkiewicz K."/>
            <person name="Jones T."/>
            <person name="Grant M."/>
            <person name="Ambacheew D."/>
            <person name="Muzemil S."/>
            <person name="Studholme D.J."/>
        </authorList>
    </citation>
    <scope>NUCLEOTIDE SEQUENCE [LARGE SCALE GENOMIC DNA]</scope>
</reference>
<dbReference type="EMBL" id="AMZH03003444">
    <property type="protein sequence ID" value="RRT72307.1"/>
    <property type="molecule type" value="Genomic_DNA"/>
</dbReference>
<dbReference type="Proteomes" id="UP000287651">
    <property type="component" value="Unassembled WGS sequence"/>
</dbReference>
<feature type="chain" id="PRO_5019384307" description="Secreted protein" evidence="1">
    <location>
        <begin position="32"/>
        <end position="151"/>
    </location>
</feature>
<accession>A0A427A7T1</accession>
<keyword evidence="1" id="KW-0732">Signal</keyword>
<protein>
    <recommendedName>
        <fullName evidence="4">Secreted protein</fullName>
    </recommendedName>
</protein>
<comment type="caution">
    <text evidence="2">The sequence shown here is derived from an EMBL/GenBank/DDBJ whole genome shotgun (WGS) entry which is preliminary data.</text>
</comment>
<gene>
    <name evidence="2" type="ORF">B296_00007277</name>
</gene>
<proteinExistence type="predicted"/>